<gene>
    <name evidence="2" type="ordered locus">LOC_Os10g27310</name>
</gene>
<organism evidence="2">
    <name type="scientific">Oryza sativa subsp. japonica</name>
    <name type="common">Rice</name>
    <dbReference type="NCBI Taxonomy" id="39947"/>
    <lineage>
        <taxon>Eukaryota</taxon>
        <taxon>Viridiplantae</taxon>
        <taxon>Streptophyta</taxon>
        <taxon>Embryophyta</taxon>
        <taxon>Tracheophyta</taxon>
        <taxon>Spermatophyta</taxon>
        <taxon>Magnoliopsida</taxon>
        <taxon>Liliopsida</taxon>
        <taxon>Poales</taxon>
        <taxon>Poaceae</taxon>
        <taxon>BOP clade</taxon>
        <taxon>Oryzoideae</taxon>
        <taxon>Oryzeae</taxon>
        <taxon>Oryzinae</taxon>
        <taxon>Oryza</taxon>
        <taxon>Oryza sativa</taxon>
    </lineage>
</organism>
<dbReference type="EMBL" id="DP000086">
    <property type="protein sequence ID" value="ABB47601.1"/>
    <property type="molecule type" value="Genomic_DNA"/>
</dbReference>
<name>Q338D3_ORYSJ</name>
<feature type="compositionally biased region" description="Gly residues" evidence="1">
    <location>
        <begin position="56"/>
        <end position="76"/>
    </location>
</feature>
<dbReference type="AlphaFoldDB" id="Q338D3"/>
<protein>
    <submittedName>
        <fullName evidence="2">Uncharacterized protein</fullName>
    </submittedName>
</protein>
<proteinExistence type="predicted"/>
<feature type="region of interest" description="Disordered" evidence="1">
    <location>
        <begin position="55"/>
        <end position="76"/>
    </location>
</feature>
<feature type="region of interest" description="Disordered" evidence="1">
    <location>
        <begin position="1"/>
        <end position="28"/>
    </location>
</feature>
<evidence type="ECO:0000256" key="1">
    <source>
        <dbReference type="SAM" id="MobiDB-lite"/>
    </source>
</evidence>
<reference evidence="2" key="1">
    <citation type="journal article" date="2003" name="Science">
        <title>In-depth view of structure, activity, and evolution of rice chromosome 10.</title>
        <authorList>
            <consortium name="Rice Chromosome 10 Sequencing Consortium"/>
        </authorList>
    </citation>
    <scope>NUCLEOTIDE SEQUENCE [LARGE SCALE GENOMIC DNA]</scope>
</reference>
<sequence length="76" mass="6822">MAGFVAPGGGLPGTASGRRGGGSVGGWSGGVAEEAAAWPCLQWQAVAVARSDRSAGAGGGCGGGGGCGAGGVCGGW</sequence>
<evidence type="ECO:0000313" key="2">
    <source>
        <dbReference type="EMBL" id="ABB47601.1"/>
    </source>
</evidence>
<accession>Q338D3</accession>
<reference evidence="2" key="3">
    <citation type="submission" date="2006-07" db="EMBL/GenBank/DDBJ databases">
        <authorList>
            <person name="Buell R."/>
        </authorList>
    </citation>
    <scope>NUCLEOTIDE SEQUENCE</scope>
</reference>
<reference evidence="2" key="2">
    <citation type="submission" date="2003-05" db="EMBL/GenBank/DDBJ databases">
        <authorList>
            <person name="Buell C.R."/>
            <person name="Wing R.A."/>
            <person name="McCombie W.R."/>
            <person name="Messing J."/>
            <person name="Yuan Q."/>
            <person name="Ouyang S."/>
        </authorList>
    </citation>
    <scope>NUCLEOTIDE SEQUENCE</scope>
</reference>